<dbReference type="Proteomes" id="UP000276133">
    <property type="component" value="Unassembled WGS sequence"/>
</dbReference>
<evidence type="ECO:0000313" key="1">
    <source>
        <dbReference type="EMBL" id="RNA18783.1"/>
    </source>
</evidence>
<keyword evidence="2" id="KW-1185">Reference proteome</keyword>
<dbReference type="EMBL" id="REGN01004174">
    <property type="protein sequence ID" value="RNA18783.1"/>
    <property type="molecule type" value="Genomic_DNA"/>
</dbReference>
<accession>A0A3M7R5A1</accession>
<protein>
    <submittedName>
        <fullName evidence="1">Uncharacterized protein</fullName>
    </submittedName>
</protein>
<organism evidence="1 2">
    <name type="scientific">Brachionus plicatilis</name>
    <name type="common">Marine rotifer</name>
    <name type="synonym">Brachionus muelleri</name>
    <dbReference type="NCBI Taxonomy" id="10195"/>
    <lineage>
        <taxon>Eukaryota</taxon>
        <taxon>Metazoa</taxon>
        <taxon>Spiralia</taxon>
        <taxon>Gnathifera</taxon>
        <taxon>Rotifera</taxon>
        <taxon>Eurotatoria</taxon>
        <taxon>Monogononta</taxon>
        <taxon>Pseudotrocha</taxon>
        <taxon>Ploima</taxon>
        <taxon>Brachionidae</taxon>
        <taxon>Brachionus</taxon>
    </lineage>
</organism>
<comment type="caution">
    <text evidence="1">The sequence shown here is derived from an EMBL/GenBank/DDBJ whole genome shotgun (WGS) entry which is preliminary data.</text>
</comment>
<dbReference type="AlphaFoldDB" id="A0A3M7R5A1"/>
<reference evidence="1 2" key="1">
    <citation type="journal article" date="2018" name="Sci. Rep.">
        <title>Genomic signatures of local adaptation to the degree of environmental predictability in rotifers.</title>
        <authorList>
            <person name="Franch-Gras L."/>
            <person name="Hahn C."/>
            <person name="Garcia-Roger E.M."/>
            <person name="Carmona M.J."/>
            <person name="Serra M."/>
            <person name="Gomez A."/>
        </authorList>
    </citation>
    <scope>NUCLEOTIDE SEQUENCE [LARGE SCALE GENOMIC DNA]</scope>
    <source>
        <strain evidence="1">HYR1</strain>
    </source>
</reference>
<gene>
    <name evidence="1" type="ORF">BpHYR1_049663</name>
</gene>
<sequence length="89" mass="10946">MLLTKLKEIFDILIKYSIDFKIINPANWAWFWIFKLKLKIFHRCFLSQRYFLVIKSLSYSNNIDRQFFDKIKIFTQIDMIPLTTFIMNI</sequence>
<evidence type="ECO:0000313" key="2">
    <source>
        <dbReference type="Proteomes" id="UP000276133"/>
    </source>
</evidence>
<proteinExistence type="predicted"/>
<name>A0A3M7R5A1_BRAPC</name>